<name>A0A0D2LKW9_9CHLO</name>
<feature type="repeat" description="Solcar" evidence="8">
    <location>
        <begin position="89"/>
        <end position="170"/>
    </location>
</feature>
<dbReference type="SUPFAM" id="SSF103506">
    <property type="entry name" value="Mitochondrial carrier"/>
    <property type="match status" value="1"/>
</dbReference>
<dbReference type="GO" id="GO:0022857">
    <property type="term" value="F:transmembrane transporter activity"/>
    <property type="evidence" value="ECO:0007669"/>
    <property type="project" value="TreeGrafter"/>
</dbReference>
<dbReference type="RefSeq" id="XP_013906053.1">
    <property type="nucleotide sequence ID" value="XM_014050599.1"/>
</dbReference>
<keyword evidence="4" id="KW-0999">Mitochondrion inner membrane</keyword>
<evidence type="ECO:0000256" key="7">
    <source>
        <dbReference type="ARBA" id="ARBA00023136"/>
    </source>
</evidence>
<evidence type="ECO:0000256" key="3">
    <source>
        <dbReference type="ARBA" id="ARBA00022692"/>
    </source>
</evidence>
<dbReference type="InterPro" id="IPR023395">
    <property type="entry name" value="MCP_dom_sf"/>
</dbReference>
<dbReference type="GO" id="GO:0005743">
    <property type="term" value="C:mitochondrial inner membrane"/>
    <property type="evidence" value="ECO:0007669"/>
    <property type="project" value="UniProtKB-SubCell"/>
</dbReference>
<comment type="subcellular location">
    <subcellularLocation>
        <location evidence="1">Mitochondrion inner membrane</location>
        <topology evidence="1">Multi-pass membrane protein</topology>
    </subcellularLocation>
</comment>
<keyword evidence="11" id="KW-1185">Reference proteome</keyword>
<keyword evidence="6" id="KW-0496">Mitochondrion</keyword>
<evidence type="ECO:0000256" key="5">
    <source>
        <dbReference type="ARBA" id="ARBA00022989"/>
    </source>
</evidence>
<gene>
    <name evidence="10" type="ORF">MNEG_0927</name>
</gene>
<keyword evidence="9" id="KW-0813">Transport</keyword>
<sequence length="223" mass="23677">MAPQQQSLVTPLEHTGIGAAAGMFEVCVMQPTVAFKNALQEGRPLPRTPLALYRGLVINCCSMAPITASQFGTSRILENAIVQYTGNDITSVGRFASAAGAGSVSALIGSPTELIIIQQQKNLTPLATEVRRFFSTYSAHSIYRGLAPCIGRETLYAGGYLGLCPVLYDILRAKEYSTSSAMIVSGIVGGVFASAASHPFDTVKTRMQARAWRCEGPTLAARA</sequence>
<protein>
    <submittedName>
        <fullName evidence="10">Uncharacterized protein</fullName>
    </submittedName>
</protein>
<proteinExistence type="inferred from homology"/>
<evidence type="ECO:0000256" key="2">
    <source>
        <dbReference type="ARBA" id="ARBA00006375"/>
    </source>
</evidence>
<keyword evidence="5" id="KW-1133">Transmembrane helix</keyword>
<dbReference type="AlphaFoldDB" id="A0A0D2LKW9"/>
<dbReference type="OrthoDB" id="44467at2759"/>
<dbReference type="KEGG" id="mng:MNEG_0927"/>
<accession>A0A0D2LKW9</accession>
<evidence type="ECO:0000256" key="6">
    <source>
        <dbReference type="ARBA" id="ARBA00023128"/>
    </source>
</evidence>
<evidence type="ECO:0000313" key="10">
    <source>
        <dbReference type="EMBL" id="KIZ07034.1"/>
    </source>
</evidence>
<dbReference type="PANTHER" id="PTHR45678:SF9">
    <property type="entry name" value="CALCIUM-BINDING MITOCHONDRIAL CARRIER PROTEIN ARALAR1"/>
    <property type="match status" value="1"/>
</dbReference>
<evidence type="ECO:0000256" key="4">
    <source>
        <dbReference type="ARBA" id="ARBA00022792"/>
    </source>
</evidence>
<dbReference type="PROSITE" id="PS50920">
    <property type="entry name" value="SOLCAR"/>
    <property type="match status" value="1"/>
</dbReference>
<reference evidence="10 11" key="1">
    <citation type="journal article" date="2013" name="BMC Genomics">
        <title>Reconstruction of the lipid metabolism for the microalga Monoraphidium neglectum from its genome sequence reveals characteristics suitable for biofuel production.</title>
        <authorList>
            <person name="Bogen C."/>
            <person name="Al-Dilaimi A."/>
            <person name="Albersmeier A."/>
            <person name="Wichmann J."/>
            <person name="Grundmann M."/>
            <person name="Rupp O."/>
            <person name="Lauersen K.J."/>
            <person name="Blifernez-Klassen O."/>
            <person name="Kalinowski J."/>
            <person name="Goesmann A."/>
            <person name="Mussgnug J.H."/>
            <person name="Kruse O."/>
        </authorList>
    </citation>
    <scope>NUCLEOTIDE SEQUENCE [LARGE SCALE GENOMIC DNA]</scope>
    <source>
        <strain evidence="10 11">SAG 48.87</strain>
    </source>
</reference>
<dbReference type="InterPro" id="IPR018108">
    <property type="entry name" value="MCP_transmembrane"/>
</dbReference>
<dbReference type="EMBL" id="KK100303">
    <property type="protein sequence ID" value="KIZ07034.1"/>
    <property type="molecule type" value="Genomic_DNA"/>
</dbReference>
<dbReference type="STRING" id="145388.A0A0D2LKW9"/>
<evidence type="ECO:0000313" key="11">
    <source>
        <dbReference type="Proteomes" id="UP000054498"/>
    </source>
</evidence>
<organism evidence="10 11">
    <name type="scientific">Monoraphidium neglectum</name>
    <dbReference type="NCBI Taxonomy" id="145388"/>
    <lineage>
        <taxon>Eukaryota</taxon>
        <taxon>Viridiplantae</taxon>
        <taxon>Chlorophyta</taxon>
        <taxon>core chlorophytes</taxon>
        <taxon>Chlorophyceae</taxon>
        <taxon>CS clade</taxon>
        <taxon>Sphaeropleales</taxon>
        <taxon>Selenastraceae</taxon>
        <taxon>Monoraphidium</taxon>
    </lineage>
</organism>
<dbReference type="Pfam" id="PF00153">
    <property type="entry name" value="Mito_carr"/>
    <property type="match status" value="1"/>
</dbReference>
<evidence type="ECO:0000256" key="1">
    <source>
        <dbReference type="ARBA" id="ARBA00004448"/>
    </source>
</evidence>
<dbReference type="Proteomes" id="UP000054498">
    <property type="component" value="Unassembled WGS sequence"/>
</dbReference>
<evidence type="ECO:0000256" key="8">
    <source>
        <dbReference type="PROSITE-ProRule" id="PRU00282"/>
    </source>
</evidence>
<comment type="similarity">
    <text evidence="2 9">Belongs to the mitochondrial carrier (TC 2.A.29) family.</text>
</comment>
<dbReference type="Gene3D" id="1.50.40.10">
    <property type="entry name" value="Mitochondrial carrier domain"/>
    <property type="match status" value="1"/>
</dbReference>
<keyword evidence="7 8" id="KW-0472">Membrane</keyword>
<evidence type="ECO:0000256" key="9">
    <source>
        <dbReference type="RuleBase" id="RU000488"/>
    </source>
</evidence>
<dbReference type="PANTHER" id="PTHR45678">
    <property type="entry name" value="MITOCHONDRIAL 2-OXODICARBOXYLATE CARRIER 1-RELATED"/>
    <property type="match status" value="1"/>
</dbReference>
<dbReference type="GeneID" id="25727045"/>
<dbReference type="InterPro" id="IPR051028">
    <property type="entry name" value="Mito_Solute_Carrier"/>
</dbReference>
<keyword evidence="3 8" id="KW-0812">Transmembrane</keyword>